<dbReference type="Gene3D" id="3.10.450.10">
    <property type="match status" value="1"/>
</dbReference>
<proteinExistence type="inferred from homology"/>
<dbReference type="Proteomes" id="UP001187315">
    <property type="component" value="Unassembled WGS sequence"/>
</dbReference>
<dbReference type="PANTHER" id="PTHR46186">
    <property type="entry name" value="CYSTATIN"/>
    <property type="match status" value="1"/>
</dbReference>
<dbReference type="GO" id="GO:0005615">
    <property type="term" value="C:extracellular space"/>
    <property type="evidence" value="ECO:0007669"/>
    <property type="project" value="TreeGrafter"/>
</dbReference>
<dbReference type="GO" id="GO:0031982">
    <property type="term" value="C:vesicle"/>
    <property type="evidence" value="ECO:0007669"/>
    <property type="project" value="TreeGrafter"/>
</dbReference>
<accession>A0AA88N9X6</accession>
<evidence type="ECO:0000256" key="1">
    <source>
        <dbReference type="ARBA" id="ARBA00009403"/>
    </source>
</evidence>
<dbReference type="GO" id="GO:0004869">
    <property type="term" value="F:cysteine-type endopeptidase inhibitor activity"/>
    <property type="evidence" value="ECO:0007669"/>
    <property type="project" value="InterPro"/>
</dbReference>
<evidence type="ECO:0000259" key="4">
    <source>
        <dbReference type="SMART" id="SM00043"/>
    </source>
</evidence>
<dbReference type="SUPFAM" id="SSF54403">
    <property type="entry name" value="Cystatin/monellin"/>
    <property type="match status" value="1"/>
</dbReference>
<keyword evidence="6" id="KW-1185">Reference proteome</keyword>
<dbReference type="PANTHER" id="PTHR46186:SF12">
    <property type="entry name" value="CYSTATIN C (AMYLOID ANGIOPATHY AND CEREBRAL HEMORRHAGE)-RELATED"/>
    <property type="match status" value="1"/>
</dbReference>
<feature type="signal peptide" evidence="3">
    <location>
        <begin position="1"/>
        <end position="19"/>
    </location>
</feature>
<comment type="caution">
    <text evidence="5">The sequence shown here is derived from an EMBL/GenBank/DDBJ whole genome shotgun (WGS) entry which is preliminary data.</text>
</comment>
<keyword evidence="3" id="KW-0732">Signal</keyword>
<dbReference type="EMBL" id="JAVHJS010000007">
    <property type="protein sequence ID" value="KAK2853032.1"/>
    <property type="molecule type" value="Genomic_DNA"/>
</dbReference>
<gene>
    <name evidence="5" type="ORF">Q7C36_008233</name>
</gene>
<evidence type="ECO:0000256" key="2">
    <source>
        <dbReference type="ARBA" id="ARBA00023157"/>
    </source>
</evidence>
<dbReference type="SMART" id="SM00043">
    <property type="entry name" value="CY"/>
    <property type="match status" value="1"/>
</dbReference>
<name>A0AA88N9X6_TACVA</name>
<comment type="similarity">
    <text evidence="1">Belongs to the cystatin family.</text>
</comment>
<dbReference type="AlphaFoldDB" id="A0AA88N9X6"/>
<protein>
    <recommendedName>
        <fullName evidence="4">Cystatin domain-containing protein</fullName>
    </recommendedName>
</protein>
<dbReference type="InterPro" id="IPR018073">
    <property type="entry name" value="Prot_inh_cystat_CS"/>
</dbReference>
<evidence type="ECO:0000313" key="5">
    <source>
        <dbReference type="EMBL" id="KAK2853032.1"/>
    </source>
</evidence>
<dbReference type="PROSITE" id="PS00287">
    <property type="entry name" value="CYSTATIN"/>
    <property type="match status" value="1"/>
</dbReference>
<organism evidence="5 6">
    <name type="scientific">Tachysurus vachellii</name>
    <name type="common">Darkbarbel catfish</name>
    <name type="synonym">Pelteobagrus vachellii</name>
    <dbReference type="NCBI Taxonomy" id="175792"/>
    <lineage>
        <taxon>Eukaryota</taxon>
        <taxon>Metazoa</taxon>
        <taxon>Chordata</taxon>
        <taxon>Craniata</taxon>
        <taxon>Vertebrata</taxon>
        <taxon>Euteleostomi</taxon>
        <taxon>Actinopterygii</taxon>
        <taxon>Neopterygii</taxon>
        <taxon>Teleostei</taxon>
        <taxon>Ostariophysi</taxon>
        <taxon>Siluriformes</taxon>
        <taxon>Bagridae</taxon>
        <taxon>Tachysurus</taxon>
    </lineage>
</organism>
<evidence type="ECO:0000256" key="3">
    <source>
        <dbReference type="SAM" id="SignalP"/>
    </source>
</evidence>
<dbReference type="Pfam" id="PF00031">
    <property type="entry name" value="Cystatin"/>
    <property type="match status" value="1"/>
</dbReference>
<dbReference type="GO" id="GO:0005737">
    <property type="term" value="C:cytoplasm"/>
    <property type="evidence" value="ECO:0007669"/>
    <property type="project" value="TreeGrafter"/>
</dbReference>
<reference evidence="5" key="1">
    <citation type="submission" date="2023-08" db="EMBL/GenBank/DDBJ databases">
        <title>Pelteobagrus vachellii genome.</title>
        <authorList>
            <person name="Liu H."/>
        </authorList>
    </citation>
    <scope>NUCLEOTIDE SEQUENCE</scope>
    <source>
        <strain evidence="5">PRFRI_2022a</strain>
        <tissue evidence="5">Muscle</tissue>
    </source>
</reference>
<dbReference type="FunFam" id="3.10.450.10:FF:000004">
    <property type="entry name" value="Cystatin C"/>
    <property type="match status" value="1"/>
</dbReference>
<feature type="domain" description="Cystatin" evidence="4">
    <location>
        <begin position="20"/>
        <end position="129"/>
    </location>
</feature>
<evidence type="ECO:0000313" key="6">
    <source>
        <dbReference type="Proteomes" id="UP001187315"/>
    </source>
</evidence>
<feature type="chain" id="PRO_5041663612" description="Cystatin domain-containing protein" evidence="3">
    <location>
        <begin position="20"/>
        <end position="129"/>
    </location>
</feature>
<sequence>MSIKFVATLLAVCLTVANAGLVGAPINADINSPEVQNALSFAVAQYNSESDSIYIQKVVKVIKAQVQVVSGVKYIFTVEMANTSCKKEKPEETCAVNSDPDIAKTHECKLAVWSQPWMVNSMKLIENTC</sequence>
<dbReference type="InterPro" id="IPR046350">
    <property type="entry name" value="Cystatin_sf"/>
</dbReference>
<dbReference type="InterPro" id="IPR000010">
    <property type="entry name" value="Cystatin_dom"/>
</dbReference>
<keyword evidence="2" id="KW-1015">Disulfide bond</keyword>
<dbReference type="CDD" id="cd00042">
    <property type="entry name" value="CY"/>
    <property type="match status" value="1"/>
</dbReference>